<dbReference type="EMBL" id="PQXN01000216">
    <property type="protein sequence ID" value="TGO49212.1"/>
    <property type="molecule type" value="Genomic_DNA"/>
</dbReference>
<organism evidence="1 2">
    <name type="scientific">Botryotinia convoluta</name>
    <dbReference type="NCBI Taxonomy" id="54673"/>
    <lineage>
        <taxon>Eukaryota</taxon>
        <taxon>Fungi</taxon>
        <taxon>Dikarya</taxon>
        <taxon>Ascomycota</taxon>
        <taxon>Pezizomycotina</taxon>
        <taxon>Leotiomycetes</taxon>
        <taxon>Helotiales</taxon>
        <taxon>Sclerotiniaceae</taxon>
        <taxon>Botryotinia</taxon>
    </lineage>
</organism>
<accession>A0A4Z1HPI9</accession>
<comment type="caution">
    <text evidence="1">The sequence shown here is derived from an EMBL/GenBank/DDBJ whole genome shotgun (WGS) entry which is preliminary data.</text>
</comment>
<gene>
    <name evidence="1" type="ORF">BCON_0217g00130</name>
</gene>
<proteinExistence type="predicted"/>
<sequence length="169" mass="19080">MRTIMKILELQPNTIITEKLLETVSSKHSSIDEGVHLHAVLASVCLELSDDDPGNQKIAHQLSKRLSCLGLDENGMLEFIPRCTPTALVTVLSKTPDATATESVIKRLFQAILFRRGPRYPYPERAKSWFRDPKDEAFNMLLDRSDLPGPSRQLLLSEFQEVVKECNCD</sequence>
<protein>
    <submittedName>
        <fullName evidence="1">Uncharacterized protein</fullName>
    </submittedName>
</protein>
<evidence type="ECO:0000313" key="1">
    <source>
        <dbReference type="EMBL" id="TGO49212.1"/>
    </source>
</evidence>
<dbReference type="OrthoDB" id="7464126at2759"/>
<reference evidence="1 2" key="1">
    <citation type="submission" date="2017-12" db="EMBL/GenBank/DDBJ databases">
        <title>Comparative genomics of Botrytis spp.</title>
        <authorList>
            <person name="Valero-Jimenez C.A."/>
            <person name="Tapia P."/>
            <person name="Veloso J."/>
            <person name="Silva-Moreno E."/>
            <person name="Staats M."/>
            <person name="Valdes J.H."/>
            <person name="Van Kan J.A.L."/>
        </authorList>
    </citation>
    <scope>NUCLEOTIDE SEQUENCE [LARGE SCALE GENOMIC DNA]</scope>
    <source>
        <strain evidence="1 2">MUCL11595</strain>
    </source>
</reference>
<keyword evidence="2" id="KW-1185">Reference proteome</keyword>
<dbReference type="Proteomes" id="UP000297527">
    <property type="component" value="Unassembled WGS sequence"/>
</dbReference>
<dbReference type="AlphaFoldDB" id="A0A4Z1HPI9"/>
<evidence type="ECO:0000313" key="2">
    <source>
        <dbReference type="Proteomes" id="UP000297527"/>
    </source>
</evidence>
<name>A0A4Z1HPI9_9HELO</name>